<proteinExistence type="predicted"/>
<dbReference type="GO" id="GO:0003700">
    <property type="term" value="F:DNA-binding transcription factor activity"/>
    <property type="evidence" value="ECO:0007669"/>
    <property type="project" value="InterPro"/>
</dbReference>
<evidence type="ECO:0000313" key="5">
    <source>
        <dbReference type="EMBL" id="SDJ91203.1"/>
    </source>
</evidence>
<evidence type="ECO:0000313" key="6">
    <source>
        <dbReference type="Proteomes" id="UP000242700"/>
    </source>
</evidence>
<accession>A0A1G8XL60</accession>
<evidence type="ECO:0000256" key="2">
    <source>
        <dbReference type="ARBA" id="ARBA00023125"/>
    </source>
</evidence>
<dbReference type="InterPro" id="IPR018334">
    <property type="entry name" value="ArsR_HTH"/>
</dbReference>
<keyword evidence="1" id="KW-0805">Transcription regulation</keyword>
<evidence type="ECO:0000256" key="3">
    <source>
        <dbReference type="ARBA" id="ARBA00023163"/>
    </source>
</evidence>
<dbReference type="SMART" id="SM00418">
    <property type="entry name" value="HTH_ARSR"/>
    <property type="match status" value="1"/>
</dbReference>
<dbReference type="PANTHER" id="PTHR33154:SF18">
    <property type="entry name" value="ARSENICAL RESISTANCE OPERON REPRESSOR"/>
    <property type="match status" value="1"/>
</dbReference>
<dbReference type="Proteomes" id="UP000242700">
    <property type="component" value="Unassembled WGS sequence"/>
</dbReference>
<dbReference type="PROSITE" id="PS00846">
    <property type="entry name" value="HTH_ARSR_1"/>
    <property type="match status" value="1"/>
</dbReference>
<evidence type="ECO:0000256" key="1">
    <source>
        <dbReference type="ARBA" id="ARBA00023015"/>
    </source>
</evidence>
<dbReference type="CDD" id="cd00090">
    <property type="entry name" value="HTH_ARSR"/>
    <property type="match status" value="1"/>
</dbReference>
<dbReference type="Pfam" id="PF01022">
    <property type="entry name" value="HTH_5"/>
    <property type="match status" value="1"/>
</dbReference>
<dbReference type="InterPro" id="IPR011991">
    <property type="entry name" value="ArsR-like_HTH"/>
</dbReference>
<dbReference type="InterPro" id="IPR036390">
    <property type="entry name" value="WH_DNA-bd_sf"/>
</dbReference>
<dbReference type="PANTHER" id="PTHR33154">
    <property type="entry name" value="TRANSCRIPTIONAL REGULATOR, ARSR FAMILY"/>
    <property type="match status" value="1"/>
</dbReference>
<keyword evidence="2" id="KW-0238">DNA-binding</keyword>
<protein>
    <submittedName>
        <fullName evidence="5">ArsR family transcriptional regulator</fullName>
    </submittedName>
</protein>
<dbReference type="PROSITE" id="PS50987">
    <property type="entry name" value="HTH_ARSR_2"/>
    <property type="match status" value="1"/>
</dbReference>
<reference evidence="6" key="1">
    <citation type="submission" date="2016-10" db="EMBL/GenBank/DDBJ databases">
        <authorList>
            <person name="Varghese N."/>
            <person name="Submissions S."/>
        </authorList>
    </citation>
    <scope>NUCLEOTIDE SEQUENCE [LARGE SCALE GENOMIC DNA]</scope>
    <source>
        <strain evidence="6">CGMCC 1.8911</strain>
    </source>
</reference>
<name>A0A1G8XL60_9STAP</name>
<sequence length="104" mass="11794">MTYNETASLLKIIADPSRLEILDLLSCGEMCGCDLLEHFDFSQPTLSHHMKMLVNSNFVSKRRAGNKVMYQINHSTMNNLSNHLQLINTENDNCACRTMKKGVC</sequence>
<gene>
    <name evidence="5" type="ORF">SAMN05216187_103200</name>
</gene>
<dbReference type="PRINTS" id="PR00778">
    <property type="entry name" value="HTHARSR"/>
</dbReference>
<keyword evidence="3" id="KW-0804">Transcription</keyword>
<dbReference type="InterPro" id="IPR051081">
    <property type="entry name" value="HTH_MetalResp_TranReg"/>
</dbReference>
<dbReference type="GO" id="GO:0003677">
    <property type="term" value="F:DNA binding"/>
    <property type="evidence" value="ECO:0007669"/>
    <property type="project" value="UniProtKB-KW"/>
</dbReference>
<dbReference type="Gene3D" id="1.10.10.10">
    <property type="entry name" value="Winged helix-like DNA-binding domain superfamily/Winged helix DNA-binding domain"/>
    <property type="match status" value="1"/>
</dbReference>
<feature type="domain" description="HTH arsR-type" evidence="4">
    <location>
        <begin position="1"/>
        <end position="92"/>
    </location>
</feature>
<dbReference type="SUPFAM" id="SSF46785">
    <property type="entry name" value="Winged helix' DNA-binding domain"/>
    <property type="match status" value="1"/>
</dbReference>
<dbReference type="NCBIfam" id="NF033788">
    <property type="entry name" value="HTH_metalloreg"/>
    <property type="match status" value="1"/>
</dbReference>
<evidence type="ECO:0000259" key="4">
    <source>
        <dbReference type="PROSITE" id="PS50987"/>
    </source>
</evidence>
<dbReference type="STRING" id="586411.SAMN05216187_103200"/>
<dbReference type="AlphaFoldDB" id="A0A1G8XL60"/>
<organism evidence="5 6">
    <name type="scientific">Jeotgalicoccus aerolatus</name>
    <dbReference type="NCBI Taxonomy" id="709510"/>
    <lineage>
        <taxon>Bacteria</taxon>
        <taxon>Bacillati</taxon>
        <taxon>Bacillota</taxon>
        <taxon>Bacilli</taxon>
        <taxon>Bacillales</taxon>
        <taxon>Staphylococcaceae</taxon>
        <taxon>Jeotgalicoccus</taxon>
    </lineage>
</organism>
<dbReference type="RefSeq" id="WP_176760576.1">
    <property type="nucleotide sequence ID" value="NZ_FNFI01000003.1"/>
</dbReference>
<dbReference type="EMBL" id="FNFI01000003">
    <property type="protein sequence ID" value="SDJ91203.1"/>
    <property type="molecule type" value="Genomic_DNA"/>
</dbReference>
<dbReference type="InterPro" id="IPR036388">
    <property type="entry name" value="WH-like_DNA-bd_sf"/>
</dbReference>
<dbReference type="InterPro" id="IPR001845">
    <property type="entry name" value="HTH_ArsR_DNA-bd_dom"/>
</dbReference>